<dbReference type="HOGENOM" id="CLU_3033819_0_0_1"/>
<name>F8NJL2_SERL9</name>
<accession>F8NJL2</accession>
<dbReference type="RefSeq" id="XP_007314304.1">
    <property type="nucleotide sequence ID" value="XM_007314242.1"/>
</dbReference>
<reference evidence="1" key="1">
    <citation type="submission" date="2011-04" db="EMBL/GenBank/DDBJ databases">
        <title>Evolution of plant cell wall degrading machinery underlies the functional diversity of forest fungi.</title>
        <authorList>
            <consortium name="US DOE Joint Genome Institute (JGI-PGF)"/>
            <person name="Eastwood D.C."/>
            <person name="Floudas D."/>
            <person name="Binder M."/>
            <person name="Majcherczyk A."/>
            <person name="Schneider P."/>
            <person name="Aerts A."/>
            <person name="Asiegbu F.O."/>
            <person name="Baker S.E."/>
            <person name="Barry K."/>
            <person name="Bendiksby M."/>
            <person name="Blumentritt M."/>
            <person name="Coutinho P.M."/>
            <person name="Cullen D."/>
            <person name="Cullen D."/>
            <person name="Gathman A."/>
            <person name="Goodell B."/>
            <person name="Henrissat B."/>
            <person name="Ihrmark K."/>
            <person name="Kauserud H."/>
            <person name="Kohler A."/>
            <person name="LaButti K."/>
            <person name="Lapidus A."/>
            <person name="Lavin J.L."/>
            <person name="Lee Y.-H."/>
            <person name="Lindquist E."/>
            <person name="Lilly W."/>
            <person name="Lucas S."/>
            <person name="Morin E."/>
            <person name="Murat C."/>
            <person name="Oguiza J.A."/>
            <person name="Park J."/>
            <person name="Pisabarro A.G."/>
            <person name="Riley R."/>
            <person name="Rosling A."/>
            <person name="Salamov A."/>
            <person name="Schmidt O."/>
            <person name="Schmutz J."/>
            <person name="Skrede I."/>
            <person name="Stenlid J."/>
            <person name="Wiebenga A."/>
            <person name="Xie X."/>
            <person name="Kues U."/>
            <person name="Hibbett D.S."/>
            <person name="Hoffmeister D."/>
            <person name="Hogberg N."/>
            <person name="Martin F."/>
            <person name="Grigoriev I.V."/>
            <person name="Watkinson S.C."/>
        </authorList>
    </citation>
    <scope>NUCLEOTIDE SEQUENCE</scope>
    <source>
        <strain evidence="1">S7.9</strain>
    </source>
</reference>
<proteinExistence type="predicted"/>
<gene>
    <name evidence="1" type="ORF">SERLADRAFT_458563</name>
</gene>
<dbReference type="EMBL" id="GL945429">
    <property type="protein sequence ID" value="EGO30062.1"/>
    <property type="molecule type" value="Genomic_DNA"/>
</dbReference>
<sequence>MTAFPPWSRRIFHPAPTLLIGAMINRCLSAPYKKGRMGHRVNSKVFPPFHRIDSQ</sequence>
<dbReference type="Proteomes" id="UP000008064">
    <property type="component" value="Unassembled WGS sequence"/>
</dbReference>
<dbReference type="KEGG" id="sla:SERLADRAFT_458563"/>
<dbReference type="AlphaFoldDB" id="F8NJL2"/>
<organism>
    <name type="scientific">Serpula lacrymans var. lacrymans (strain S7.9)</name>
    <name type="common">Dry rot fungus</name>
    <dbReference type="NCBI Taxonomy" id="578457"/>
    <lineage>
        <taxon>Eukaryota</taxon>
        <taxon>Fungi</taxon>
        <taxon>Dikarya</taxon>
        <taxon>Basidiomycota</taxon>
        <taxon>Agaricomycotina</taxon>
        <taxon>Agaricomycetes</taxon>
        <taxon>Agaricomycetidae</taxon>
        <taxon>Boletales</taxon>
        <taxon>Coniophorineae</taxon>
        <taxon>Serpulaceae</taxon>
        <taxon>Serpula</taxon>
    </lineage>
</organism>
<dbReference type="GeneID" id="18817749"/>
<protein>
    <submittedName>
        <fullName evidence="1">Uncharacterized protein</fullName>
    </submittedName>
</protein>
<evidence type="ECO:0000313" key="1">
    <source>
        <dbReference type="EMBL" id="EGO30062.1"/>
    </source>
</evidence>